<dbReference type="SUPFAM" id="SSF81606">
    <property type="entry name" value="PP2C-like"/>
    <property type="match status" value="1"/>
</dbReference>
<proteinExistence type="predicted"/>
<dbReference type="SMART" id="SM00331">
    <property type="entry name" value="PP2C_SIG"/>
    <property type="match status" value="1"/>
</dbReference>
<dbReference type="InterPro" id="IPR036457">
    <property type="entry name" value="PPM-type-like_dom_sf"/>
</dbReference>
<dbReference type="InterPro" id="IPR036890">
    <property type="entry name" value="HATPase_C_sf"/>
</dbReference>
<dbReference type="SUPFAM" id="SSF55874">
    <property type="entry name" value="ATPase domain of HSP90 chaperone/DNA topoisomerase II/histidine kinase"/>
    <property type="match status" value="1"/>
</dbReference>
<dbReference type="SUPFAM" id="SSF52172">
    <property type="entry name" value="CheY-like"/>
    <property type="match status" value="1"/>
</dbReference>
<organism evidence="4 5">
    <name type="scientific">Pseudomonas taiwanensis</name>
    <dbReference type="NCBI Taxonomy" id="470150"/>
    <lineage>
        <taxon>Bacteria</taxon>
        <taxon>Pseudomonadati</taxon>
        <taxon>Pseudomonadota</taxon>
        <taxon>Gammaproteobacteria</taxon>
        <taxon>Pseudomonadales</taxon>
        <taxon>Pseudomonadaceae</taxon>
        <taxon>Pseudomonas</taxon>
    </lineage>
</organism>
<dbReference type="Pfam" id="PF00072">
    <property type="entry name" value="Response_reg"/>
    <property type="match status" value="1"/>
</dbReference>
<dbReference type="InterPro" id="IPR001932">
    <property type="entry name" value="PPM-type_phosphatase-like_dom"/>
</dbReference>
<dbReference type="RefSeq" id="WP_023381523.1">
    <property type="nucleotide sequence ID" value="NZ_JABWRR010000021.1"/>
</dbReference>
<dbReference type="PROSITE" id="PS50110">
    <property type="entry name" value="RESPONSE_REGULATORY"/>
    <property type="match status" value="1"/>
</dbReference>
<dbReference type="Pfam" id="PF13581">
    <property type="entry name" value="HATPase_c_2"/>
    <property type="match status" value="1"/>
</dbReference>
<name>A0ABR6VA15_9PSED</name>
<comment type="caution">
    <text evidence="4">The sequence shown here is derived from an EMBL/GenBank/DDBJ whole genome shotgun (WGS) entry which is preliminary data.</text>
</comment>
<evidence type="ECO:0000313" key="5">
    <source>
        <dbReference type="Proteomes" id="UP000628086"/>
    </source>
</evidence>
<dbReference type="CDD" id="cd16936">
    <property type="entry name" value="HATPase_RsbW-like"/>
    <property type="match status" value="1"/>
</dbReference>
<dbReference type="Gene3D" id="3.30.565.10">
    <property type="entry name" value="Histidine kinase-like ATPase, C-terminal domain"/>
    <property type="match status" value="1"/>
</dbReference>
<dbReference type="InterPro" id="IPR052016">
    <property type="entry name" value="Bact_Sigma-Reg"/>
</dbReference>
<keyword evidence="2" id="KW-0597">Phosphoprotein</keyword>
<dbReference type="PANTHER" id="PTHR43156:SF2">
    <property type="entry name" value="STAGE II SPORULATION PROTEIN E"/>
    <property type="match status" value="1"/>
</dbReference>
<accession>A0ABR6VA15</accession>
<evidence type="ECO:0000313" key="4">
    <source>
        <dbReference type="EMBL" id="MBC3477360.1"/>
    </source>
</evidence>
<evidence type="ECO:0000259" key="3">
    <source>
        <dbReference type="PROSITE" id="PS50110"/>
    </source>
</evidence>
<feature type="domain" description="Response regulatory" evidence="3">
    <location>
        <begin position="8"/>
        <end position="124"/>
    </location>
</feature>
<dbReference type="InterPro" id="IPR003594">
    <property type="entry name" value="HATPase_dom"/>
</dbReference>
<evidence type="ECO:0000256" key="2">
    <source>
        <dbReference type="PROSITE-ProRule" id="PRU00169"/>
    </source>
</evidence>
<dbReference type="SMART" id="SM00448">
    <property type="entry name" value="REC"/>
    <property type="match status" value="1"/>
</dbReference>
<keyword evidence="1" id="KW-0378">Hydrolase</keyword>
<gene>
    <name evidence="4" type="ORF">HU747_17370</name>
</gene>
<dbReference type="Pfam" id="PF07228">
    <property type="entry name" value="SpoIIE"/>
    <property type="match status" value="1"/>
</dbReference>
<evidence type="ECO:0000256" key="1">
    <source>
        <dbReference type="ARBA" id="ARBA00022801"/>
    </source>
</evidence>
<reference evidence="4 5" key="1">
    <citation type="journal article" date="2020" name="Microorganisms">
        <title>Reliable Identification of Environmental Pseudomonas Isolates Using the rpoD Gene.</title>
        <authorList>
            <consortium name="The Broad Institute Genome Sequencing Platform"/>
            <person name="Girard L."/>
            <person name="Lood C."/>
            <person name="Rokni-Zadeh H."/>
            <person name="van Noort V."/>
            <person name="Lavigne R."/>
            <person name="De Mot R."/>
        </authorList>
    </citation>
    <scope>NUCLEOTIDE SEQUENCE [LARGE SCALE GENOMIC DNA]</scope>
    <source>
        <strain evidence="4 5">RW7P2</strain>
    </source>
</reference>
<feature type="modified residue" description="4-aspartylphosphate" evidence="2">
    <location>
        <position position="57"/>
    </location>
</feature>
<sequence>MATDQALTVLVAEDGAADRLLLAQIVRRQGHQVFTAENGEQAVALFIERRPQLVLLDALMPVMDGFEAARQIKALAGEALVPIIFLTSLSEEDALVRCLEAGGDDFMAKPYSAVILGAKIRAMDRLRRLQATVLEQRDQIARHHHHLLNEQRVAKAVFDKVAHSGCLSASNIRYLQSPYALFNGDLLLAAFTPSGDMHVLLGDFTGHGLPAAVGAMPLAEVFYGMTAKGYGLAQTLREMNAKLKRILPVDMFACVLLLSLSVQRGLVEVWNGGMPDGYRLSASGEVLSVLSSRHLPLGILAPERFDDSTEVLPLAPGERLLLLSDGVVDTADDQERLFGVQRLRQVLADNRDPSLLFEEVMQALKRFGGRPRDDISLCDIRMFAPGEKVPAPTLYSDSGRSSPLDWSLGFELRGESLKRFNPVPYLVQLLQEIHGLRPSTGRLHSVLSELYSNALEHGVLGLDSRLKRDVQGFANYYQERARRLASLVEGHVRIDLRVEPLERGGRLTIEVRDTGAGFDVCQVLSRTPQEQGLSGRGLGLVQRLGDSAQWIEGGRCARVCFDW</sequence>
<dbReference type="InterPro" id="IPR001789">
    <property type="entry name" value="Sig_transdc_resp-reg_receiver"/>
</dbReference>
<keyword evidence="5" id="KW-1185">Reference proteome</keyword>
<dbReference type="PANTHER" id="PTHR43156">
    <property type="entry name" value="STAGE II SPORULATION PROTEIN E-RELATED"/>
    <property type="match status" value="1"/>
</dbReference>
<dbReference type="Proteomes" id="UP000628086">
    <property type="component" value="Unassembled WGS sequence"/>
</dbReference>
<dbReference type="Gene3D" id="3.40.50.2300">
    <property type="match status" value="1"/>
</dbReference>
<dbReference type="Gene3D" id="3.60.40.10">
    <property type="entry name" value="PPM-type phosphatase domain"/>
    <property type="match status" value="1"/>
</dbReference>
<dbReference type="InterPro" id="IPR011006">
    <property type="entry name" value="CheY-like_superfamily"/>
</dbReference>
<dbReference type="EMBL" id="JABWRS010000013">
    <property type="protein sequence ID" value="MBC3477360.1"/>
    <property type="molecule type" value="Genomic_DNA"/>
</dbReference>
<protein>
    <submittedName>
        <fullName evidence="4">Fused response regulator/phosphatase</fullName>
    </submittedName>
</protein>